<protein>
    <submittedName>
        <fullName evidence="3">Uncharacterized protein</fullName>
    </submittedName>
</protein>
<feature type="coiled-coil region" evidence="1">
    <location>
        <begin position="15"/>
        <end position="84"/>
    </location>
</feature>
<name>A0A0L0G868_9EUKA</name>
<organism evidence="3 4">
    <name type="scientific">Sphaeroforma arctica JP610</name>
    <dbReference type="NCBI Taxonomy" id="667725"/>
    <lineage>
        <taxon>Eukaryota</taxon>
        <taxon>Ichthyosporea</taxon>
        <taxon>Ichthyophonida</taxon>
        <taxon>Sphaeroforma</taxon>
    </lineage>
</organism>
<evidence type="ECO:0000313" key="3">
    <source>
        <dbReference type="EMBL" id="KNC85094.1"/>
    </source>
</evidence>
<feature type="compositionally biased region" description="Basic residues" evidence="2">
    <location>
        <begin position="570"/>
        <end position="582"/>
    </location>
</feature>
<feature type="compositionally biased region" description="Low complexity" evidence="2">
    <location>
        <begin position="649"/>
        <end position="662"/>
    </location>
</feature>
<keyword evidence="4" id="KW-1185">Reference proteome</keyword>
<evidence type="ECO:0000256" key="1">
    <source>
        <dbReference type="SAM" id="Coils"/>
    </source>
</evidence>
<feature type="region of interest" description="Disordered" evidence="2">
    <location>
        <begin position="802"/>
        <end position="952"/>
    </location>
</feature>
<feature type="compositionally biased region" description="Basic and acidic residues" evidence="2">
    <location>
        <begin position="549"/>
        <end position="569"/>
    </location>
</feature>
<feature type="region of interest" description="Disordered" evidence="2">
    <location>
        <begin position="289"/>
        <end position="589"/>
    </location>
</feature>
<feature type="compositionally biased region" description="Basic and acidic residues" evidence="2">
    <location>
        <begin position="443"/>
        <end position="452"/>
    </location>
</feature>
<feature type="compositionally biased region" description="Polar residues" evidence="2">
    <location>
        <begin position="820"/>
        <end position="829"/>
    </location>
</feature>
<feature type="compositionally biased region" description="Polar residues" evidence="2">
    <location>
        <begin position="902"/>
        <end position="923"/>
    </location>
</feature>
<feature type="region of interest" description="Disordered" evidence="2">
    <location>
        <begin position="606"/>
        <end position="720"/>
    </location>
</feature>
<evidence type="ECO:0000313" key="4">
    <source>
        <dbReference type="Proteomes" id="UP000054560"/>
    </source>
</evidence>
<dbReference type="AlphaFoldDB" id="A0A0L0G868"/>
<feature type="region of interest" description="Disordered" evidence="2">
    <location>
        <begin position="238"/>
        <end position="258"/>
    </location>
</feature>
<feature type="compositionally biased region" description="Basic residues" evidence="2">
    <location>
        <begin position="855"/>
        <end position="865"/>
    </location>
</feature>
<dbReference type="EMBL" id="KQ241721">
    <property type="protein sequence ID" value="KNC85094.1"/>
    <property type="molecule type" value="Genomic_DNA"/>
</dbReference>
<proteinExistence type="predicted"/>
<sequence>MTDSLFDELFANLSNEEMRERLEQYANQNYQLSIALGRVKQKLRLTEDHLIKTRDRVLDLQRENNALKIARKRTEDKNECLQASGLLTKRCLSMTETHLQSVLAMIERGLSADIEEQPEDPAPTAVLRHDRLKYDTRPHQRLSKAFVETSMTLSENEADDHLTDLPGDDYYDDQHIAAGANIQVPISSATHAPLVQAYRPKILRANSIKSNVRLCSGEGSSGATRKTRNDDSFVFSQAISVSSPRPSEHEQTQARVHREHDHLEADTNMDMPLHGSLHGGNAALYGSEEMREDSDYEAYSRDIDGHNDSDSGSSCDSNESVSGDCDGEMDDMMRRAKKKGPLNDKRISAMSENMKSENSCMRDRGDRWSTAEHAEYSRSSAGAGLSSKGHNLGAGSEATVERKLSDPLPSSDAEEDEFHDRHAERDRYAYREQEASKNAVLKESLEAKRKSLDSWNATRRRRSCGSLGRLGAKRERPRRRQSGDFSGRGLSGSRALSQSDRFDAAVAMETDERKESEPVHTAVELDAHADGADAVTVNGSVSIGTGHSTADHDKHPESDHEKHAEGDHVRHGRNGRRTVHNSRVHEYKGVMDSAIENARRANVIVSDSESGVESEKEKERERAHKKKEEEKIRKDKDKARTEGEKKNKNTTNTGENTTNETDNTIREERNKGGQENSNTIAGDTTGKNAETGVEKSGNENHTTGMNGMAGDEEAVHTTKKVENETVKLAIENQNVIPAAADIVEAGNNAGSDLTTNDEDERGSDRGREEPKTSTSVTVPDTESMDVDAYSTLTLKQRLAQQQAISGNASVAPHKDHSSRSSRVLSNIGKTTHRLRRETPPPARPTLVEDEDDGKRRPRRSAAKRKSYVEPPLNKKLRRGMEHTFGTAPKSPTSKVKQKRASAENTENKNPSLVTVTTSAATHSEPSDDNRRNTTTNTHTHTDTQTNSGTRSTIEANVNEQVREGSEVTESDLVRQARASGPLRGGEKPAGKLKSAMVRGNRGGLTNRSPLGNLINLR</sequence>
<feature type="compositionally biased region" description="Low complexity" evidence="2">
    <location>
        <begin position="487"/>
        <end position="499"/>
    </location>
</feature>
<accession>A0A0L0G868</accession>
<reference evidence="3 4" key="1">
    <citation type="submission" date="2011-02" db="EMBL/GenBank/DDBJ databases">
        <title>The Genome Sequence of Sphaeroforma arctica JP610.</title>
        <authorList>
            <consortium name="The Broad Institute Genome Sequencing Platform"/>
            <person name="Russ C."/>
            <person name="Cuomo C."/>
            <person name="Young S.K."/>
            <person name="Zeng Q."/>
            <person name="Gargeya S."/>
            <person name="Alvarado L."/>
            <person name="Berlin A."/>
            <person name="Chapman S.B."/>
            <person name="Chen Z."/>
            <person name="Freedman E."/>
            <person name="Gellesch M."/>
            <person name="Goldberg J."/>
            <person name="Griggs A."/>
            <person name="Gujja S."/>
            <person name="Heilman E."/>
            <person name="Heiman D."/>
            <person name="Howarth C."/>
            <person name="Mehta T."/>
            <person name="Neiman D."/>
            <person name="Pearson M."/>
            <person name="Roberts A."/>
            <person name="Saif S."/>
            <person name="Shea T."/>
            <person name="Shenoy N."/>
            <person name="Sisk P."/>
            <person name="Stolte C."/>
            <person name="Sykes S."/>
            <person name="White J."/>
            <person name="Yandava C."/>
            <person name="Burger G."/>
            <person name="Gray M.W."/>
            <person name="Holland P.W.H."/>
            <person name="King N."/>
            <person name="Lang F.B.F."/>
            <person name="Roger A.J."/>
            <person name="Ruiz-Trillo I."/>
            <person name="Haas B."/>
            <person name="Nusbaum C."/>
            <person name="Birren B."/>
        </authorList>
    </citation>
    <scope>NUCLEOTIDE SEQUENCE [LARGE SCALE GENOMIC DNA]</scope>
    <source>
        <strain evidence="3 4">JP610</strain>
    </source>
</reference>
<dbReference type="RefSeq" id="XP_014158995.1">
    <property type="nucleotide sequence ID" value="XM_014303520.1"/>
</dbReference>
<feature type="compositionally biased region" description="Basic and acidic residues" evidence="2">
    <location>
        <begin position="613"/>
        <end position="647"/>
    </location>
</feature>
<feature type="compositionally biased region" description="Basic and acidic residues" evidence="2">
    <location>
        <begin position="246"/>
        <end position="258"/>
    </location>
</feature>
<feature type="compositionally biased region" description="Polar residues" evidence="2">
    <location>
        <begin position="537"/>
        <end position="548"/>
    </location>
</feature>
<feature type="compositionally biased region" description="Basic and acidic residues" evidence="2">
    <location>
        <begin position="663"/>
        <end position="672"/>
    </location>
</feature>
<feature type="compositionally biased region" description="Basic and acidic residues" evidence="2">
    <location>
        <begin position="298"/>
        <end position="309"/>
    </location>
</feature>
<gene>
    <name evidence="3" type="ORF">SARC_02720</name>
</gene>
<feature type="compositionally biased region" description="Polar residues" evidence="2">
    <location>
        <begin position="350"/>
        <end position="359"/>
    </location>
</feature>
<keyword evidence="1" id="KW-0175">Coiled coil</keyword>
<feature type="compositionally biased region" description="Basic and acidic residues" evidence="2">
    <location>
        <begin position="360"/>
        <end position="376"/>
    </location>
</feature>
<feature type="compositionally biased region" description="Basic and acidic residues" evidence="2">
    <location>
        <begin position="418"/>
        <end position="435"/>
    </location>
</feature>
<feature type="compositionally biased region" description="Low complexity" evidence="2">
    <location>
        <begin position="932"/>
        <end position="946"/>
    </location>
</feature>
<dbReference type="Proteomes" id="UP000054560">
    <property type="component" value="Unassembled WGS sequence"/>
</dbReference>
<feature type="compositionally biased region" description="Polar residues" evidence="2">
    <location>
        <begin position="673"/>
        <end position="688"/>
    </location>
</feature>
<dbReference type="GeneID" id="25903224"/>
<feature type="compositionally biased region" description="Basic and acidic residues" evidence="2">
    <location>
        <begin position="762"/>
        <end position="771"/>
    </location>
</feature>
<feature type="compositionally biased region" description="Low complexity" evidence="2">
    <location>
        <begin position="310"/>
        <end position="324"/>
    </location>
</feature>
<feature type="compositionally biased region" description="Basic and acidic residues" evidence="2">
    <location>
        <begin position="510"/>
        <end position="531"/>
    </location>
</feature>
<evidence type="ECO:0000256" key="2">
    <source>
        <dbReference type="SAM" id="MobiDB-lite"/>
    </source>
</evidence>
<feature type="region of interest" description="Disordered" evidence="2">
    <location>
        <begin position="741"/>
        <end position="789"/>
    </location>
</feature>